<dbReference type="SUPFAM" id="SSF82919">
    <property type="entry name" value="Zn-finger domain of Sec23/24"/>
    <property type="match status" value="1"/>
</dbReference>
<feature type="domain" description="Sec23/Sec24 helical" evidence="16">
    <location>
        <begin position="626"/>
        <end position="729"/>
    </location>
</feature>
<feature type="domain" description="Sec23/Sec24 beta-sandwich" evidence="17">
    <location>
        <begin position="534"/>
        <end position="614"/>
    </location>
</feature>
<dbReference type="Pfam" id="PF04811">
    <property type="entry name" value="Sec23_trunk"/>
    <property type="match status" value="1"/>
</dbReference>
<dbReference type="PANTHER" id="PTHR13803">
    <property type="entry name" value="SEC24-RELATED PROTEIN"/>
    <property type="match status" value="1"/>
</dbReference>
<dbReference type="Gene3D" id="2.30.30.380">
    <property type="entry name" value="Zn-finger domain of Sec23/24"/>
    <property type="match status" value="1"/>
</dbReference>
<evidence type="ECO:0000259" key="13">
    <source>
        <dbReference type="Pfam" id="PF00626"/>
    </source>
</evidence>
<evidence type="ECO:0000256" key="4">
    <source>
        <dbReference type="ARBA" id="ARBA00008334"/>
    </source>
</evidence>
<keyword evidence="6" id="KW-0963">Cytoplasm</keyword>
<dbReference type="OrthoDB" id="49016at2759"/>
<dbReference type="GO" id="GO:0005789">
    <property type="term" value="C:endoplasmic reticulum membrane"/>
    <property type="evidence" value="ECO:0007669"/>
    <property type="project" value="UniProtKB-SubCell"/>
</dbReference>
<evidence type="ECO:0000256" key="5">
    <source>
        <dbReference type="ARBA" id="ARBA00022448"/>
    </source>
</evidence>
<evidence type="ECO:0000313" key="18">
    <source>
        <dbReference type="EMBL" id="PRT55466.1"/>
    </source>
</evidence>
<dbReference type="Gene3D" id="3.40.20.10">
    <property type="entry name" value="Severin"/>
    <property type="match status" value="1"/>
</dbReference>
<evidence type="ECO:0000256" key="2">
    <source>
        <dbReference type="ARBA" id="ARBA00004496"/>
    </source>
</evidence>
<evidence type="ECO:0000256" key="3">
    <source>
        <dbReference type="ARBA" id="ARBA00004586"/>
    </source>
</evidence>
<dbReference type="SUPFAM" id="SSF53300">
    <property type="entry name" value="vWA-like"/>
    <property type="match status" value="1"/>
</dbReference>
<evidence type="ECO:0000259" key="16">
    <source>
        <dbReference type="Pfam" id="PF04815"/>
    </source>
</evidence>
<dbReference type="SUPFAM" id="SSF81995">
    <property type="entry name" value="beta-sandwich domain of Sec23/24"/>
    <property type="match status" value="1"/>
</dbReference>
<evidence type="ECO:0000256" key="9">
    <source>
        <dbReference type="ARBA" id="ARBA00022927"/>
    </source>
</evidence>
<proteinExistence type="inferred from homology"/>
<gene>
    <name evidence="18" type="ORF">B9G98_03086</name>
</gene>
<dbReference type="Proteomes" id="UP000238350">
    <property type="component" value="Unassembled WGS sequence"/>
</dbReference>
<feature type="compositionally biased region" description="Basic residues" evidence="12">
    <location>
        <begin position="1"/>
        <end position="12"/>
    </location>
</feature>
<evidence type="ECO:0000256" key="8">
    <source>
        <dbReference type="ARBA" id="ARBA00022892"/>
    </source>
</evidence>
<dbReference type="GO" id="GO:0000149">
    <property type="term" value="F:SNARE binding"/>
    <property type="evidence" value="ECO:0007669"/>
    <property type="project" value="TreeGrafter"/>
</dbReference>
<dbReference type="Pfam" id="PF04810">
    <property type="entry name" value="zf-Sec23_Sec24"/>
    <property type="match status" value="1"/>
</dbReference>
<dbReference type="InterPro" id="IPR036174">
    <property type="entry name" value="Znf_Sec23_Sec24_sf"/>
</dbReference>
<accession>A0A2T0FKE9</accession>
<comment type="caution">
    <text evidence="18">The sequence shown here is derived from an EMBL/GenBank/DDBJ whole genome shotgun (WGS) entry which is preliminary data.</text>
</comment>
<keyword evidence="7" id="KW-0256">Endoplasmic reticulum</keyword>
<evidence type="ECO:0000256" key="11">
    <source>
        <dbReference type="ARBA" id="ARBA00023136"/>
    </source>
</evidence>
<dbReference type="InterPro" id="IPR036175">
    <property type="entry name" value="Sec23/24_helical_dom_sf"/>
</dbReference>
<evidence type="ECO:0000313" key="19">
    <source>
        <dbReference type="Proteomes" id="UP000238350"/>
    </source>
</evidence>
<evidence type="ECO:0000256" key="7">
    <source>
        <dbReference type="ARBA" id="ARBA00022824"/>
    </source>
</evidence>
<dbReference type="GO" id="GO:0008270">
    <property type="term" value="F:zinc ion binding"/>
    <property type="evidence" value="ECO:0007669"/>
    <property type="project" value="InterPro"/>
</dbReference>
<feature type="compositionally biased region" description="Gly residues" evidence="12">
    <location>
        <begin position="28"/>
        <end position="42"/>
    </location>
</feature>
<feature type="domain" description="Zinc finger Sec23/Sec24-type" evidence="14">
    <location>
        <begin position="227"/>
        <end position="253"/>
    </location>
</feature>
<feature type="region of interest" description="Disordered" evidence="12">
    <location>
        <begin position="1"/>
        <end position="42"/>
    </location>
</feature>
<dbReference type="Pfam" id="PF00626">
    <property type="entry name" value="Gelsolin"/>
    <property type="match status" value="1"/>
</dbReference>
<evidence type="ECO:0000256" key="12">
    <source>
        <dbReference type="SAM" id="MobiDB-lite"/>
    </source>
</evidence>
<feature type="domain" description="Sec23/Sec24 trunk" evidence="15">
    <location>
        <begin position="279"/>
        <end position="526"/>
    </location>
</feature>
<evidence type="ECO:0000256" key="1">
    <source>
        <dbReference type="ARBA" id="ARBA00004394"/>
    </source>
</evidence>
<dbReference type="SUPFAM" id="SSF81811">
    <property type="entry name" value="Helical domain of Sec23/24"/>
    <property type="match status" value="1"/>
</dbReference>
<name>A0A2T0FKE9_9ASCO</name>
<evidence type="ECO:0000259" key="17">
    <source>
        <dbReference type="Pfam" id="PF08033"/>
    </source>
</evidence>
<dbReference type="InterPro" id="IPR012990">
    <property type="entry name" value="Beta-sandwich_Sec23_24"/>
</dbReference>
<reference evidence="18 19" key="1">
    <citation type="submission" date="2017-04" db="EMBL/GenBank/DDBJ databases">
        <title>Genome sequencing of [Candida] sorbophila.</title>
        <authorList>
            <person name="Ahn J.O."/>
        </authorList>
    </citation>
    <scope>NUCLEOTIDE SEQUENCE [LARGE SCALE GENOMIC DNA]</scope>
    <source>
        <strain evidence="18 19">DS02</strain>
    </source>
</reference>
<comment type="subcellular location">
    <subcellularLocation>
        <location evidence="2">Cytoplasm</location>
    </subcellularLocation>
    <subcellularLocation>
        <location evidence="3">Endoplasmic reticulum membrane</location>
    </subcellularLocation>
    <subcellularLocation>
        <location evidence="1">Golgi apparatus membrane</location>
    </subcellularLocation>
</comment>
<dbReference type="Pfam" id="PF08033">
    <property type="entry name" value="Sec23_BS"/>
    <property type="match status" value="1"/>
</dbReference>
<comment type="similarity">
    <text evidence="4">Belongs to the SEC23/SEC24 family. SEC24 subfamily.</text>
</comment>
<keyword evidence="11" id="KW-0472">Membrane</keyword>
<organism evidence="18 19">
    <name type="scientific">Wickerhamiella sorbophila</name>
    <dbReference type="NCBI Taxonomy" id="45607"/>
    <lineage>
        <taxon>Eukaryota</taxon>
        <taxon>Fungi</taxon>
        <taxon>Dikarya</taxon>
        <taxon>Ascomycota</taxon>
        <taxon>Saccharomycotina</taxon>
        <taxon>Dipodascomycetes</taxon>
        <taxon>Dipodascales</taxon>
        <taxon>Trichomonascaceae</taxon>
        <taxon>Wickerhamiella</taxon>
    </lineage>
</organism>
<dbReference type="GO" id="GO:0000139">
    <property type="term" value="C:Golgi membrane"/>
    <property type="evidence" value="ECO:0007669"/>
    <property type="project" value="UniProtKB-SubCell"/>
</dbReference>
<dbReference type="GO" id="GO:0030127">
    <property type="term" value="C:COPII vesicle coat"/>
    <property type="evidence" value="ECO:0007669"/>
    <property type="project" value="InterPro"/>
</dbReference>
<dbReference type="Gene3D" id="1.20.120.730">
    <property type="entry name" value="Sec23/Sec24 helical domain"/>
    <property type="match status" value="1"/>
</dbReference>
<dbReference type="STRING" id="45607.A0A2T0FKE9"/>
<dbReference type="InterPro" id="IPR036465">
    <property type="entry name" value="vWFA_dom_sf"/>
</dbReference>
<dbReference type="Gene3D" id="3.40.50.410">
    <property type="entry name" value="von Willebrand factor, type A domain"/>
    <property type="match status" value="1"/>
</dbReference>
<protein>
    <submittedName>
        <fullName evidence="18">Protein transport protein SEC24</fullName>
    </submittedName>
</protein>
<keyword evidence="9" id="KW-0653">Protein transport</keyword>
<dbReference type="PANTHER" id="PTHR13803:SF39">
    <property type="entry name" value="SECRETORY 24AB, ISOFORM A"/>
    <property type="match status" value="1"/>
</dbReference>
<dbReference type="EMBL" id="NDIQ01000021">
    <property type="protein sequence ID" value="PRT55466.1"/>
    <property type="molecule type" value="Genomic_DNA"/>
</dbReference>
<dbReference type="InterPro" id="IPR041742">
    <property type="entry name" value="Sec24-like_trunk_dom"/>
</dbReference>
<dbReference type="RefSeq" id="XP_024665411.1">
    <property type="nucleotide sequence ID" value="XM_024809643.1"/>
</dbReference>
<dbReference type="InterPro" id="IPR006895">
    <property type="entry name" value="Znf_Sec23_Sec24"/>
</dbReference>
<dbReference type="InterPro" id="IPR036180">
    <property type="entry name" value="Gelsolin-like_dom_sf"/>
</dbReference>
<dbReference type="Pfam" id="PF04815">
    <property type="entry name" value="Sec23_helical"/>
    <property type="match status" value="1"/>
</dbReference>
<dbReference type="AlphaFoldDB" id="A0A2T0FKE9"/>
<dbReference type="GeneID" id="36516834"/>
<dbReference type="SUPFAM" id="SSF82754">
    <property type="entry name" value="C-terminal, gelsolin-like domain of Sec23/24"/>
    <property type="match status" value="1"/>
</dbReference>
<dbReference type="CDD" id="cd01479">
    <property type="entry name" value="Sec24-like"/>
    <property type="match status" value="1"/>
</dbReference>
<evidence type="ECO:0000259" key="15">
    <source>
        <dbReference type="Pfam" id="PF04811"/>
    </source>
</evidence>
<dbReference type="GO" id="GO:0090110">
    <property type="term" value="P:COPII-coated vesicle cargo loading"/>
    <property type="evidence" value="ECO:0007669"/>
    <property type="project" value="TreeGrafter"/>
</dbReference>
<dbReference type="InterPro" id="IPR006900">
    <property type="entry name" value="Sec23/24_helical_dom"/>
</dbReference>
<feature type="domain" description="Gelsolin-like" evidence="13">
    <location>
        <begin position="756"/>
        <end position="828"/>
    </location>
</feature>
<dbReference type="InterPro" id="IPR029006">
    <property type="entry name" value="ADF-H/Gelsolin-like_dom_sf"/>
</dbReference>
<dbReference type="InterPro" id="IPR007123">
    <property type="entry name" value="Gelsolin-like_dom"/>
</dbReference>
<dbReference type="InterPro" id="IPR006896">
    <property type="entry name" value="Sec23/24_trunk_dom"/>
</dbReference>
<dbReference type="InterPro" id="IPR050550">
    <property type="entry name" value="SEC23_SEC24_subfamily"/>
</dbReference>
<dbReference type="GO" id="GO:0070971">
    <property type="term" value="C:endoplasmic reticulum exit site"/>
    <property type="evidence" value="ECO:0007669"/>
    <property type="project" value="TreeGrafter"/>
</dbReference>
<keyword evidence="19" id="KW-1185">Reference proteome</keyword>
<keyword evidence="8" id="KW-0931">ER-Golgi transport</keyword>
<dbReference type="Gene3D" id="2.60.40.1670">
    <property type="entry name" value="beta-sandwich domain of Sec23/24"/>
    <property type="match status" value="1"/>
</dbReference>
<evidence type="ECO:0000259" key="14">
    <source>
        <dbReference type="Pfam" id="PF04810"/>
    </source>
</evidence>
<evidence type="ECO:0000256" key="6">
    <source>
        <dbReference type="ARBA" id="ARBA00022490"/>
    </source>
</evidence>
<evidence type="ECO:0000256" key="10">
    <source>
        <dbReference type="ARBA" id="ARBA00023034"/>
    </source>
</evidence>
<keyword evidence="5" id="KW-0813">Transport</keyword>
<keyword evidence="10" id="KW-0333">Golgi apparatus</keyword>
<sequence>MDSHAPHSRRRQYPTQQYDFNAAQAAGGAPGGAPGQQPGYGGYPDVNGATAAMGNLQMAGAGYTGAPAAPLPGQPPVPAPDAYGYQYSTGAMPPSPAIGSMGAHAGGAYPGANTVPANVRGNNMTAGMQLPLNELYTVDLMKSLPPPISELDLDPPPLVLPQNLGISGNKDEANASPEYMRCTLNAVPNTKGLLNKSKLPFALVIRPSAALLDVNENIPVVEDAVVTRCRRCRTYINPFVDLYEDGTRWRCNIYRYARNELNYGIVDFVAPPEYLGRAPQPPIYVFVIDVSVNAVANGLLATAARVIKDALDRIPNSDDRTRVSFIAVDGSLNFFHVPLPSQNEGEDEEEVEPNLIVVSDLDDPFLPRPDGLLVNLKESRAGIDRLLDQLGSIYANTVQSSCAIGSALQVAHKLLANVGGKIIVISASMPTVGIAKLDVRDDRKLLGTAKETSLFQPGHSFYKSFAVDCNRSQVSVDMFLFGAQYQDVASLSSLPKYTGGQTFLYAGWMSNRMSDVQKFANEFTNHLSMEIETEAVLRVRSTTGIRSVGYYGNAFIRSSDLMSYPTFPRDQSYVIEMSIDDPITKPYVLFQAALLHTTCYGERRIRVLNLAVPTASTLTAVYASADQLAITAYLTQKAVEKALSRGVVDAGEMLNAKMLEIFKVFKSDVLNTNAGTSGALQIGANMRMLPLLLSALRKHTGLKKSAHIMPDLRMAALSLLSTLPVKYLIKYLYPDFFALHDLGEEYGLVDENGLLIVPPKLNLTGERIESHGLYFLSDGQVIFLWIGRDAVPQLLLDAFGVDSLDSVDSGRVEVPELDTDLNIRIRNIIAAARSPIDKVYWPTVHIIKENTDPSLRMWATSMLVEDRTDVDPAYFQQLNAYREKLST</sequence>
<dbReference type="GO" id="GO:0006886">
    <property type="term" value="P:intracellular protein transport"/>
    <property type="evidence" value="ECO:0007669"/>
    <property type="project" value="InterPro"/>
</dbReference>